<dbReference type="SUPFAM" id="SSF54826">
    <property type="entry name" value="Enolase N-terminal domain-like"/>
    <property type="match status" value="1"/>
</dbReference>
<dbReference type="SUPFAM" id="SSF51604">
    <property type="entry name" value="Enolase C-terminal domain-like"/>
    <property type="match status" value="1"/>
</dbReference>
<dbReference type="SFLD" id="SFLDG00179">
    <property type="entry name" value="mandelate_racemase"/>
    <property type="match status" value="1"/>
</dbReference>
<dbReference type="EMBL" id="JAAOIW010000003">
    <property type="protein sequence ID" value="NHN30337.1"/>
    <property type="molecule type" value="Genomic_DNA"/>
</dbReference>
<dbReference type="InterPro" id="IPR036849">
    <property type="entry name" value="Enolase-like_C_sf"/>
</dbReference>
<dbReference type="InterPro" id="IPR013341">
    <property type="entry name" value="Mandelate_racemase_N_dom"/>
</dbReference>
<dbReference type="PANTHER" id="PTHR48080:SF2">
    <property type="entry name" value="D-GALACTONATE DEHYDRATASE"/>
    <property type="match status" value="1"/>
</dbReference>
<dbReference type="SMART" id="SM00922">
    <property type="entry name" value="MR_MLE"/>
    <property type="match status" value="1"/>
</dbReference>
<reference evidence="4" key="1">
    <citation type="submission" date="2020-03" db="EMBL/GenBank/DDBJ databases">
        <title>Draft sequencing of Paenibacilllus sp. S3N08.</title>
        <authorList>
            <person name="Kim D.-U."/>
        </authorList>
    </citation>
    <scope>NUCLEOTIDE SEQUENCE</scope>
    <source>
        <strain evidence="4">S3N08</strain>
    </source>
</reference>
<gene>
    <name evidence="4" type="ORF">G9U52_10875</name>
</gene>
<dbReference type="Pfam" id="PF02746">
    <property type="entry name" value="MR_MLE_N"/>
    <property type="match status" value="1"/>
</dbReference>
<proteinExistence type="predicted"/>
<organism evidence="4 5">
    <name type="scientific">Paenibacillus agricola</name>
    <dbReference type="NCBI Taxonomy" id="2716264"/>
    <lineage>
        <taxon>Bacteria</taxon>
        <taxon>Bacillati</taxon>
        <taxon>Bacillota</taxon>
        <taxon>Bacilli</taxon>
        <taxon>Bacillales</taxon>
        <taxon>Paenibacillaceae</taxon>
        <taxon>Paenibacillus</taxon>
    </lineage>
</organism>
<feature type="domain" description="Mandelate racemase/muconate lactonizing enzyme C-terminal" evidence="3">
    <location>
        <begin position="149"/>
        <end position="310"/>
    </location>
</feature>
<comment type="caution">
    <text evidence="4">The sequence shown here is derived from an EMBL/GenBank/DDBJ whole genome shotgun (WGS) entry which is preliminary data.</text>
</comment>
<dbReference type="InterPro" id="IPR013342">
    <property type="entry name" value="Mandelate_racemase_C"/>
</dbReference>
<evidence type="ECO:0000256" key="2">
    <source>
        <dbReference type="ARBA" id="ARBA00023239"/>
    </source>
</evidence>
<sequence length="465" mass="52049">MVSLLVKETFESTTAYVNTYSIPAELKITDVRFADIDGAPMHCSLIKIYTNQGLVGYGEVRDAADKRYALMLKCRILGENPCNIDKLFRRIKQFGGHSRQGGGVSGIEIALWDLAGKAYGIPIYQMLGGKFRDKIRMYCDTDVMGRDTGLSMGHALKLRIEKGYTFLKMDLGINQIIHEPGSLSAPLGFFENMRNLSEAWANRKHTQMSESELCYARNRLYDAYNIAHPFTGIHVTEKGLDMLEQYVSDVRSVIGYEVPLAIDHFGHIGLEDCIKLGRRIDKYNLAWMEDMIPWQYTDLYVRLSRAVTTPICTGEDIYLKENFKPLLESGGVSVIHPDLLSTGGILETKKIGDMAQEYAVAMAIHMAESPIACLAAVHCAAATENFLALEFHSDHVSWWDDIVIGRSLPKPLIQNGFITVPDAPGLGIDALNDEVIAEHLHEAIPGLWESTDEWNHSVSNDRLWS</sequence>
<accession>A0ABX0J1X7</accession>
<dbReference type="Pfam" id="PF13378">
    <property type="entry name" value="MR_MLE_C"/>
    <property type="match status" value="1"/>
</dbReference>
<name>A0ABX0J1X7_9BACL</name>
<dbReference type="InterPro" id="IPR029017">
    <property type="entry name" value="Enolase-like_N"/>
</dbReference>
<evidence type="ECO:0000256" key="1">
    <source>
        <dbReference type="ARBA" id="ARBA00022723"/>
    </source>
</evidence>
<protein>
    <submittedName>
        <fullName evidence="4">Mandelate racemase/muconate lactonizing enzyme family protein</fullName>
    </submittedName>
</protein>
<keyword evidence="2" id="KW-0456">Lyase</keyword>
<dbReference type="Proteomes" id="UP001165962">
    <property type="component" value="Unassembled WGS sequence"/>
</dbReference>
<evidence type="ECO:0000313" key="5">
    <source>
        <dbReference type="Proteomes" id="UP001165962"/>
    </source>
</evidence>
<evidence type="ECO:0000259" key="3">
    <source>
        <dbReference type="SMART" id="SM00922"/>
    </source>
</evidence>
<evidence type="ECO:0000313" key="4">
    <source>
        <dbReference type="EMBL" id="NHN30337.1"/>
    </source>
</evidence>
<dbReference type="Gene3D" id="3.20.20.120">
    <property type="entry name" value="Enolase-like C-terminal domain"/>
    <property type="match status" value="1"/>
</dbReference>
<dbReference type="InterPro" id="IPR034593">
    <property type="entry name" value="DgoD-like"/>
</dbReference>
<dbReference type="CDD" id="cd03316">
    <property type="entry name" value="MR_like"/>
    <property type="match status" value="1"/>
</dbReference>
<keyword evidence="1" id="KW-0479">Metal-binding</keyword>
<dbReference type="Gene3D" id="3.30.390.10">
    <property type="entry name" value="Enolase-like, N-terminal domain"/>
    <property type="match status" value="1"/>
</dbReference>
<keyword evidence="5" id="KW-1185">Reference proteome</keyword>
<dbReference type="InterPro" id="IPR029065">
    <property type="entry name" value="Enolase_C-like"/>
</dbReference>
<dbReference type="SFLD" id="SFLDS00001">
    <property type="entry name" value="Enolase"/>
    <property type="match status" value="1"/>
</dbReference>
<dbReference type="PANTHER" id="PTHR48080">
    <property type="entry name" value="D-GALACTONATE DEHYDRATASE-RELATED"/>
    <property type="match status" value="1"/>
</dbReference>